<accession>A0AB39CLK5</accession>
<protein>
    <submittedName>
        <fullName evidence="2">Nuclear transport factor 2 family protein</fullName>
    </submittedName>
</protein>
<dbReference type="InterPro" id="IPR032710">
    <property type="entry name" value="NTF2-like_dom_sf"/>
</dbReference>
<dbReference type="Gene3D" id="3.10.450.50">
    <property type="match status" value="1"/>
</dbReference>
<gene>
    <name evidence="2" type="ORF">ABRY99_03895</name>
</gene>
<sequence length="133" mass="14704">MPGSDIDIVKRMYDCFNVKDIEGILAVLDKEVAWANGMEGGHVHGHEAVRDYWTRQWALVSPRVQPVAFQCRDDGAIVVEVVQSLFDLEGRPLDGQVQGLKNKTVRHIFRMDKGAVTHFDIQSDGSGGSPRGG</sequence>
<dbReference type="EMBL" id="CP158252">
    <property type="protein sequence ID" value="XDJ42728.1"/>
    <property type="molecule type" value="Genomic_DNA"/>
</dbReference>
<feature type="domain" description="SnoaL-like" evidence="1">
    <location>
        <begin position="9"/>
        <end position="118"/>
    </location>
</feature>
<evidence type="ECO:0000313" key="2">
    <source>
        <dbReference type="EMBL" id="XDJ42728.1"/>
    </source>
</evidence>
<dbReference type="RefSeq" id="WP_368643773.1">
    <property type="nucleotide sequence ID" value="NZ_CP158252.1"/>
</dbReference>
<reference evidence="2" key="1">
    <citation type="submission" date="2024-05" db="EMBL/GenBank/DDBJ databases">
        <authorList>
            <person name="Luo Y.-C."/>
            <person name="Nicholds J."/>
            <person name="Mortimer T."/>
            <person name="Maboni G."/>
        </authorList>
    </citation>
    <scope>NUCLEOTIDE SEQUENCE</scope>
    <source>
        <strain evidence="2">153920</strain>
    </source>
</reference>
<dbReference type="AlphaFoldDB" id="A0AB39CLK5"/>
<dbReference type="SUPFAM" id="SSF54427">
    <property type="entry name" value="NTF2-like"/>
    <property type="match status" value="1"/>
</dbReference>
<dbReference type="Pfam" id="PF12680">
    <property type="entry name" value="SnoaL_2"/>
    <property type="match status" value="1"/>
</dbReference>
<name>A0AB39CLK5_9BURK</name>
<proteinExistence type="predicted"/>
<dbReference type="InterPro" id="IPR037401">
    <property type="entry name" value="SnoaL-like"/>
</dbReference>
<organism evidence="2">
    <name type="scientific">Castellaniella ginsengisoli</name>
    <dbReference type="NCBI Taxonomy" id="546114"/>
    <lineage>
        <taxon>Bacteria</taxon>
        <taxon>Pseudomonadati</taxon>
        <taxon>Pseudomonadota</taxon>
        <taxon>Betaproteobacteria</taxon>
        <taxon>Burkholderiales</taxon>
        <taxon>Alcaligenaceae</taxon>
        <taxon>Castellaniella</taxon>
    </lineage>
</organism>
<evidence type="ECO:0000259" key="1">
    <source>
        <dbReference type="Pfam" id="PF12680"/>
    </source>
</evidence>